<feature type="compositionally biased region" description="Low complexity" evidence="1">
    <location>
        <begin position="1"/>
        <end position="13"/>
    </location>
</feature>
<dbReference type="EMBL" id="MU854354">
    <property type="protein sequence ID" value="KAK4041601.1"/>
    <property type="molecule type" value="Genomic_DNA"/>
</dbReference>
<evidence type="ECO:0000259" key="2">
    <source>
        <dbReference type="SMART" id="SM00382"/>
    </source>
</evidence>
<comment type="caution">
    <text evidence="3">The sequence shown here is derived from an EMBL/GenBank/DDBJ whole genome shotgun (WGS) entry which is preliminary data.</text>
</comment>
<feature type="compositionally biased region" description="Low complexity" evidence="1">
    <location>
        <begin position="1102"/>
        <end position="1119"/>
    </location>
</feature>
<evidence type="ECO:0000256" key="1">
    <source>
        <dbReference type="SAM" id="MobiDB-lite"/>
    </source>
</evidence>
<feature type="compositionally biased region" description="Acidic residues" evidence="1">
    <location>
        <begin position="1192"/>
        <end position="1209"/>
    </location>
</feature>
<dbReference type="InterPro" id="IPR054289">
    <property type="entry name" value="DUF7025"/>
</dbReference>
<keyword evidence="4" id="KW-1185">Reference proteome</keyword>
<proteinExistence type="predicted"/>
<accession>A0AAN6STJ2</accession>
<dbReference type="CDD" id="cd19481">
    <property type="entry name" value="RecA-like_protease"/>
    <property type="match status" value="1"/>
</dbReference>
<feature type="region of interest" description="Disordered" evidence="1">
    <location>
        <begin position="304"/>
        <end position="326"/>
    </location>
</feature>
<dbReference type="InterPro" id="IPR027417">
    <property type="entry name" value="P-loop_NTPase"/>
</dbReference>
<feature type="domain" description="AAA+ ATPase" evidence="2">
    <location>
        <begin position="735"/>
        <end position="862"/>
    </location>
</feature>
<dbReference type="GO" id="GO:0005524">
    <property type="term" value="F:ATP binding"/>
    <property type="evidence" value="ECO:0007669"/>
    <property type="project" value="InterPro"/>
</dbReference>
<name>A0AAN6STJ2_9PEZI</name>
<dbReference type="Pfam" id="PF00004">
    <property type="entry name" value="AAA"/>
    <property type="match status" value="1"/>
</dbReference>
<dbReference type="PANTHER" id="PTHR46411:SF3">
    <property type="entry name" value="AAA+ ATPASE DOMAIN-CONTAINING PROTEIN"/>
    <property type="match status" value="1"/>
</dbReference>
<sequence length="1261" mass="139962">MAHDPPAGAADAGLPQGSHPLTDGPMVIRLGRPPLPGTAAHPPDTPPPTGRTALPEDSPPPAEETGSVVAPARPLSDVAREHGAVSPESLLYAEEPEAEGSTHGTTGSVSDAGPDRFAYRSRSRFGVIDTSETQTRWGVERQITPLLVDVTWHNFEHFKNCYSPSDGWAIIEVLRGHPGLEFEVKVEENVRSRARGNPRRTAGPTKSAANTNECWIQRVRIQSPQLLALLSRLTGYHDTWVTDRPRVFFPPFRALYYFLPQMRECRRILERNWAADDGAPPVVLDTTTPPTQAADHEVDDGFVSDDSSSFSSALSADGLGGNGGPMDPSAAVAGDLVNSPLALSHVNKYIEFVEQHIVPQWEDAAGTAKRKFRFNDLWMTFKPGELLYIPSESDFSDNANTSKRRAKKNICQTAWRLYSMVLSSVKDDIPNDIHMAKSEPREGKRCLDLHCYYIDFDGVSYVPVRNLFCIPDYEGEKDITSFDFYPMRFVPDADKITADLARDGAWFCRAMQLKHLRYDGWTLPYGPATDCSSSHSRDPPPVPPAPVVHIDGDIMIDFVEGFKSGAPVGPDPSSWSLGIRDFSDSDWPVGDDNIYINYWEKMSANGQYAHVAERKEKTQRGEWYCEKMGTDHLNSRPMLKAHKAGNIIRELDQDDLVLLPRRVVGYGFRERRFVMLDIRFVKPLPTSQDTEFADLKIDEQHKRMIKSLVKTHLRKQAAEKQQPTPSQDLIRGKGAGLFILLHGVPGVGKTATAEAVAQASRKPLFPITCGDLGFSPQEVDAVLTGLFRLAHLWGCVLLLDEADVFLSRRELGDLQRNALVSVFLRVLEYYNGILFLTTNRVGTLDEAFKSRIHLSLYYPPLSLKQTLAIFEVNLRKLREIDAESRSAAAGMDPCVPARPRLFIDEASILHYAKWHFLVHKYSEEQKWNGRQIRNAFQIAYSLAHFDMKKTSIDQWEDEDDDAGSTRTLTLNYKQFQMVAEAIEKFEDYLYHATGATDKDKAATKHTRADDFDHHRWQGRHVYQSQPLRPHHRAVYVPPDRRGAAAGPSQTQARPTPQYQPKSQQQRPHQSLLTVPGSGSGPGPGPRTRSGSAPDAGTRSPRRPISPQSQSQSHTHSQPRASPARGTHPRYNPDREGQPSPRTVRVAGGGGGEGAGGAGSRRPGSGYSNSASNSAWSTSPRTPRVPVSGPEVGFDEEGGLQDDEEGDDGEGGYHDPWDEYGEGYEEANGEGEGRGVYDDCEGEEGEEGGYFEGVDDRYGARR</sequence>
<feature type="region of interest" description="Disordered" evidence="1">
    <location>
        <begin position="95"/>
        <end position="115"/>
    </location>
</feature>
<dbReference type="SUPFAM" id="SSF52540">
    <property type="entry name" value="P-loop containing nucleoside triphosphate hydrolases"/>
    <property type="match status" value="1"/>
</dbReference>
<feature type="region of interest" description="Disordered" evidence="1">
    <location>
        <begin position="1"/>
        <end position="68"/>
    </location>
</feature>
<dbReference type="Pfam" id="PF23232">
    <property type="entry name" value="AAA_lid_13"/>
    <property type="match status" value="1"/>
</dbReference>
<dbReference type="PANTHER" id="PTHR46411">
    <property type="entry name" value="FAMILY ATPASE, PUTATIVE-RELATED"/>
    <property type="match status" value="1"/>
</dbReference>
<dbReference type="GO" id="GO:0016887">
    <property type="term" value="F:ATP hydrolysis activity"/>
    <property type="evidence" value="ECO:0007669"/>
    <property type="project" value="InterPro"/>
</dbReference>
<evidence type="ECO:0000313" key="4">
    <source>
        <dbReference type="Proteomes" id="UP001303115"/>
    </source>
</evidence>
<feature type="compositionally biased region" description="Acidic residues" evidence="1">
    <location>
        <begin position="1217"/>
        <end position="1228"/>
    </location>
</feature>
<feature type="compositionally biased region" description="Gly residues" evidence="1">
    <location>
        <begin position="1146"/>
        <end position="1158"/>
    </location>
</feature>
<feature type="compositionally biased region" description="Low complexity" evidence="1">
    <location>
        <begin position="1159"/>
        <end position="1178"/>
    </location>
</feature>
<dbReference type="InterPro" id="IPR003593">
    <property type="entry name" value="AAA+_ATPase"/>
</dbReference>
<dbReference type="InterPro" id="IPR003959">
    <property type="entry name" value="ATPase_AAA_core"/>
</dbReference>
<dbReference type="Pfam" id="PF22942">
    <property type="entry name" value="DUF7025"/>
    <property type="match status" value="1"/>
</dbReference>
<feature type="region of interest" description="Disordered" evidence="1">
    <location>
        <begin position="1037"/>
        <end position="1261"/>
    </location>
</feature>
<protein>
    <recommendedName>
        <fullName evidence="2">AAA+ ATPase domain-containing protein</fullName>
    </recommendedName>
</protein>
<feature type="compositionally biased region" description="Acidic residues" evidence="1">
    <location>
        <begin position="1237"/>
        <end position="1248"/>
    </location>
</feature>
<dbReference type="SMART" id="SM00382">
    <property type="entry name" value="AAA"/>
    <property type="match status" value="1"/>
</dbReference>
<dbReference type="Gene3D" id="3.40.50.300">
    <property type="entry name" value="P-loop containing nucleotide triphosphate hydrolases"/>
    <property type="match status" value="1"/>
</dbReference>
<evidence type="ECO:0000313" key="3">
    <source>
        <dbReference type="EMBL" id="KAK4041601.1"/>
    </source>
</evidence>
<dbReference type="AlphaFoldDB" id="A0AAN6STJ2"/>
<feature type="compositionally biased region" description="Low complexity" evidence="1">
    <location>
        <begin position="304"/>
        <end position="317"/>
    </location>
</feature>
<gene>
    <name evidence="3" type="ORF">C8A01DRAFT_34325</name>
</gene>
<reference evidence="4" key="1">
    <citation type="journal article" date="2023" name="Mol. Phylogenet. Evol.">
        <title>Genome-scale phylogeny and comparative genomics of the fungal order Sordariales.</title>
        <authorList>
            <person name="Hensen N."/>
            <person name="Bonometti L."/>
            <person name="Westerberg I."/>
            <person name="Brannstrom I.O."/>
            <person name="Guillou S."/>
            <person name="Cros-Aarteil S."/>
            <person name="Calhoun S."/>
            <person name="Haridas S."/>
            <person name="Kuo A."/>
            <person name="Mondo S."/>
            <person name="Pangilinan J."/>
            <person name="Riley R."/>
            <person name="LaButti K."/>
            <person name="Andreopoulos B."/>
            <person name="Lipzen A."/>
            <person name="Chen C."/>
            <person name="Yan M."/>
            <person name="Daum C."/>
            <person name="Ng V."/>
            <person name="Clum A."/>
            <person name="Steindorff A."/>
            <person name="Ohm R.A."/>
            <person name="Martin F."/>
            <person name="Silar P."/>
            <person name="Natvig D.O."/>
            <person name="Lalanne C."/>
            <person name="Gautier V."/>
            <person name="Ament-Velasquez S.L."/>
            <person name="Kruys A."/>
            <person name="Hutchinson M.I."/>
            <person name="Powell A.J."/>
            <person name="Barry K."/>
            <person name="Miller A.N."/>
            <person name="Grigoriev I.V."/>
            <person name="Debuchy R."/>
            <person name="Gladieux P."/>
            <person name="Hiltunen Thoren M."/>
            <person name="Johannesson H."/>
        </authorList>
    </citation>
    <scope>NUCLEOTIDE SEQUENCE [LARGE SCALE GENOMIC DNA]</scope>
    <source>
        <strain evidence="4">CBS 284.82</strain>
    </source>
</reference>
<dbReference type="InterPro" id="IPR056599">
    <property type="entry name" value="AAA_lid_fung"/>
</dbReference>
<organism evidence="3 4">
    <name type="scientific">Parachaetomium inaequale</name>
    <dbReference type="NCBI Taxonomy" id="2588326"/>
    <lineage>
        <taxon>Eukaryota</taxon>
        <taxon>Fungi</taxon>
        <taxon>Dikarya</taxon>
        <taxon>Ascomycota</taxon>
        <taxon>Pezizomycotina</taxon>
        <taxon>Sordariomycetes</taxon>
        <taxon>Sordariomycetidae</taxon>
        <taxon>Sordariales</taxon>
        <taxon>Chaetomiaceae</taxon>
        <taxon>Parachaetomium</taxon>
    </lineage>
</organism>
<feature type="compositionally biased region" description="Polar residues" evidence="1">
    <location>
        <begin position="1047"/>
        <end position="1072"/>
    </location>
</feature>
<dbReference type="Proteomes" id="UP001303115">
    <property type="component" value="Unassembled WGS sequence"/>
</dbReference>